<sequence length="139" mass="16576">MKLIEQSNQQARDFIRKKLIEYNMDQLPDHLKKPKEDISFLLKNDKDEIVGGITGTIYWDHLHVDFLWVDNRERSRGNGTKLLNKIEDFARTRGCNFMFLDTFSFQAPEFYQKNGFEVFGTINNHPVEGHQQYFLIKRF</sequence>
<evidence type="ECO:0000313" key="5">
    <source>
        <dbReference type="Proteomes" id="UP000199095"/>
    </source>
</evidence>
<dbReference type="InterPro" id="IPR016181">
    <property type="entry name" value="Acyl_CoA_acyltransferase"/>
</dbReference>
<keyword evidence="2" id="KW-0012">Acyltransferase</keyword>
<feature type="domain" description="N-acetyltransferase" evidence="3">
    <location>
        <begin position="1"/>
        <end position="139"/>
    </location>
</feature>
<keyword evidence="5" id="KW-1185">Reference proteome</keyword>
<dbReference type="Pfam" id="PF00583">
    <property type="entry name" value="Acetyltransf_1"/>
    <property type="match status" value="1"/>
</dbReference>
<dbReference type="PROSITE" id="PS51186">
    <property type="entry name" value="GNAT"/>
    <property type="match status" value="1"/>
</dbReference>
<dbReference type="OrthoDB" id="9787920at2"/>
<accession>A0A1I0FBI5</accession>
<dbReference type="InterPro" id="IPR000182">
    <property type="entry name" value="GNAT_dom"/>
</dbReference>
<evidence type="ECO:0000256" key="2">
    <source>
        <dbReference type="ARBA" id="ARBA00023315"/>
    </source>
</evidence>
<evidence type="ECO:0000313" key="4">
    <source>
        <dbReference type="EMBL" id="SET54887.1"/>
    </source>
</evidence>
<dbReference type="PANTHER" id="PTHR42919">
    <property type="entry name" value="N-ALPHA-ACETYLTRANSFERASE"/>
    <property type="match status" value="1"/>
</dbReference>
<evidence type="ECO:0000259" key="3">
    <source>
        <dbReference type="PROSITE" id="PS51186"/>
    </source>
</evidence>
<gene>
    <name evidence="4" type="ORF">SAMN05421676_105257</name>
</gene>
<proteinExistence type="predicted"/>
<name>A0A1I0FBI5_9BACI</name>
<evidence type="ECO:0000256" key="1">
    <source>
        <dbReference type="ARBA" id="ARBA00022679"/>
    </source>
</evidence>
<dbReference type="CDD" id="cd04301">
    <property type="entry name" value="NAT_SF"/>
    <property type="match status" value="1"/>
</dbReference>
<dbReference type="AlphaFoldDB" id="A0A1I0FBI5"/>
<dbReference type="PANTHER" id="PTHR42919:SF8">
    <property type="entry name" value="N-ALPHA-ACETYLTRANSFERASE 50"/>
    <property type="match status" value="1"/>
</dbReference>
<dbReference type="STRING" id="237682.SAMN05421676_105257"/>
<dbReference type="InterPro" id="IPR051556">
    <property type="entry name" value="N-term/lysine_N-AcTrnsfr"/>
</dbReference>
<organism evidence="4 5">
    <name type="scientific">Salinibacillus kushneri</name>
    <dbReference type="NCBI Taxonomy" id="237682"/>
    <lineage>
        <taxon>Bacteria</taxon>
        <taxon>Bacillati</taxon>
        <taxon>Bacillota</taxon>
        <taxon>Bacilli</taxon>
        <taxon>Bacillales</taxon>
        <taxon>Bacillaceae</taxon>
        <taxon>Salinibacillus</taxon>
    </lineage>
</organism>
<dbReference type="SUPFAM" id="SSF55729">
    <property type="entry name" value="Acyl-CoA N-acyltransferases (Nat)"/>
    <property type="match status" value="1"/>
</dbReference>
<protein>
    <submittedName>
        <fullName evidence="4">Acetyltransferase (GNAT) family protein</fullName>
    </submittedName>
</protein>
<dbReference type="EMBL" id="FOHJ01000005">
    <property type="protein sequence ID" value="SET54887.1"/>
    <property type="molecule type" value="Genomic_DNA"/>
</dbReference>
<dbReference type="GO" id="GO:0016747">
    <property type="term" value="F:acyltransferase activity, transferring groups other than amino-acyl groups"/>
    <property type="evidence" value="ECO:0007669"/>
    <property type="project" value="InterPro"/>
</dbReference>
<dbReference type="Proteomes" id="UP000199095">
    <property type="component" value="Unassembled WGS sequence"/>
</dbReference>
<keyword evidence="1 4" id="KW-0808">Transferase</keyword>
<dbReference type="Gene3D" id="3.40.630.30">
    <property type="match status" value="1"/>
</dbReference>
<reference evidence="5" key="1">
    <citation type="submission" date="2016-10" db="EMBL/GenBank/DDBJ databases">
        <authorList>
            <person name="Varghese N."/>
            <person name="Submissions S."/>
        </authorList>
    </citation>
    <scope>NUCLEOTIDE SEQUENCE [LARGE SCALE GENOMIC DNA]</scope>
    <source>
        <strain evidence="5">CGMCC 1.3566</strain>
    </source>
</reference>